<accession>A0A3N4LDS4</accession>
<proteinExistence type="predicted"/>
<dbReference type="InParanoid" id="A0A3N4LDS4"/>
<reference evidence="2 3" key="1">
    <citation type="journal article" date="2018" name="Nat. Ecol. Evol.">
        <title>Pezizomycetes genomes reveal the molecular basis of ectomycorrhizal truffle lifestyle.</title>
        <authorList>
            <person name="Murat C."/>
            <person name="Payen T."/>
            <person name="Noel B."/>
            <person name="Kuo A."/>
            <person name="Morin E."/>
            <person name="Chen J."/>
            <person name="Kohler A."/>
            <person name="Krizsan K."/>
            <person name="Balestrini R."/>
            <person name="Da Silva C."/>
            <person name="Montanini B."/>
            <person name="Hainaut M."/>
            <person name="Levati E."/>
            <person name="Barry K.W."/>
            <person name="Belfiori B."/>
            <person name="Cichocki N."/>
            <person name="Clum A."/>
            <person name="Dockter R.B."/>
            <person name="Fauchery L."/>
            <person name="Guy J."/>
            <person name="Iotti M."/>
            <person name="Le Tacon F."/>
            <person name="Lindquist E.A."/>
            <person name="Lipzen A."/>
            <person name="Malagnac F."/>
            <person name="Mello A."/>
            <person name="Molinier V."/>
            <person name="Miyauchi S."/>
            <person name="Poulain J."/>
            <person name="Riccioni C."/>
            <person name="Rubini A."/>
            <person name="Sitrit Y."/>
            <person name="Splivallo R."/>
            <person name="Traeger S."/>
            <person name="Wang M."/>
            <person name="Zifcakova L."/>
            <person name="Wipf D."/>
            <person name="Zambonelli A."/>
            <person name="Paolocci F."/>
            <person name="Nowrousian M."/>
            <person name="Ottonello S."/>
            <person name="Baldrian P."/>
            <person name="Spatafora J.W."/>
            <person name="Henrissat B."/>
            <person name="Nagy L.G."/>
            <person name="Aury J.M."/>
            <person name="Wincker P."/>
            <person name="Grigoriev I.V."/>
            <person name="Bonfante P."/>
            <person name="Martin F.M."/>
        </authorList>
    </citation>
    <scope>NUCLEOTIDE SEQUENCE [LARGE SCALE GENOMIC DNA]</scope>
    <source>
        <strain evidence="2 3">ATCC MYA-4762</strain>
    </source>
</reference>
<feature type="compositionally biased region" description="Polar residues" evidence="1">
    <location>
        <begin position="35"/>
        <end position="52"/>
    </location>
</feature>
<dbReference type="EMBL" id="ML121567">
    <property type="protein sequence ID" value="RPB20846.1"/>
    <property type="molecule type" value="Genomic_DNA"/>
</dbReference>
<sequence length="52" mass="5954">MLLYLVLTYEANETLGCSLLIVFRANASESKQEHQPNQPDNHFLKQTSMNSQ</sequence>
<feature type="region of interest" description="Disordered" evidence="1">
    <location>
        <begin position="28"/>
        <end position="52"/>
    </location>
</feature>
<keyword evidence="3" id="KW-1185">Reference proteome</keyword>
<evidence type="ECO:0000313" key="2">
    <source>
        <dbReference type="EMBL" id="RPB20846.1"/>
    </source>
</evidence>
<evidence type="ECO:0000313" key="3">
    <source>
        <dbReference type="Proteomes" id="UP000267821"/>
    </source>
</evidence>
<protein>
    <submittedName>
        <fullName evidence="2">Uncharacterized protein</fullName>
    </submittedName>
</protein>
<dbReference type="Proteomes" id="UP000267821">
    <property type="component" value="Unassembled WGS sequence"/>
</dbReference>
<evidence type="ECO:0000256" key="1">
    <source>
        <dbReference type="SAM" id="MobiDB-lite"/>
    </source>
</evidence>
<dbReference type="AlphaFoldDB" id="A0A3N4LDS4"/>
<gene>
    <name evidence="2" type="ORF">L211DRAFT_841352</name>
</gene>
<name>A0A3N4LDS4_9PEZI</name>
<organism evidence="2 3">
    <name type="scientific">Terfezia boudieri ATCC MYA-4762</name>
    <dbReference type="NCBI Taxonomy" id="1051890"/>
    <lineage>
        <taxon>Eukaryota</taxon>
        <taxon>Fungi</taxon>
        <taxon>Dikarya</taxon>
        <taxon>Ascomycota</taxon>
        <taxon>Pezizomycotina</taxon>
        <taxon>Pezizomycetes</taxon>
        <taxon>Pezizales</taxon>
        <taxon>Pezizaceae</taxon>
        <taxon>Terfezia</taxon>
    </lineage>
</organism>